<feature type="transmembrane region" description="Helical" evidence="1">
    <location>
        <begin position="46"/>
        <end position="71"/>
    </location>
</feature>
<comment type="caution">
    <text evidence="3">The sequence shown here is derived from an EMBL/GenBank/DDBJ whole genome shotgun (WGS) entry which is preliminary data.</text>
</comment>
<dbReference type="InterPro" id="IPR046554">
    <property type="entry name" value="DUF6708"/>
</dbReference>
<dbReference type="Proteomes" id="UP000285757">
    <property type="component" value="Unassembled WGS sequence"/>
</dbReference>
<proteinExistence type="predicted"/>
<organism evidence="3 4">
    <name type="scientific">Pseudomonas fluorescens</name>
    <dbReference type="NCBI Taxonomy" id="294"/>
    <lineage>
        <taxon>Bacteria</taxon>
        <taxon>Pseudomonadati</taxon>
        <taxon>Pseudomonadota</taxon>
        <taxon>Gammaproteobacteria</taxon>
        <taxon>Pseudomonadales</taxon>
        <taxon>Pseudomonadaceae</taxon>
        <taxon>Pseudomonas</taxon>
    </lineage>
</organism>
<dbReference type="EMBL" id="MOBU01000024">
    <property type="protein sequence ID" value="RON62079.1"/>
    <property type="molecule type" value="Genomic_DNA"/>
</dbReference>
<dbReference type="Pfam" id="PF20455">
    <property type="entry name" value="DUF6708"/>
    <property type="match status" value="1"/>
</dbReference>
<keyword evidence="1" id="KW-0812">Transmembrane</keyword>
<evidence type="ECO:0000256" key="1">
    <source>
        <dbReference type="SAM" id="Phobius"/>
    </source>
</evidence>
<sequence length="320" mass="36539">MVEQGKILAAAIWMALFTAFIMPSLVILAGVIFYPENFTEPLTDLITFLQVTTSVSLLFAIPIGAYLYGMFSDVIFSPKKYPVRFNRQRREVCYVDHNTDRVLVVPWEGVVAWVANTQGITSYGATRQYTFGMALEDAEQDKVQFLLLPQPSDAHALGMWTSIRNYMEDGQIVDTPNPMLTALGLTPTGDRLKSYEGLHTFEIERDDARWMCNSNDEGAKLTDKEREHYGYPKRTPWPLRRWYIWRVLSFWKMPYILAEWSYRKGSRALPEKVDSWSQPLPKEQWAKPSPALINANQAVKNAMDKKGATFVEACKTAGLT</sequence>
<evidence type="ECO:0000313" key="3">
    <source>
        <dbReference type="EMBL" id="RON62079.1"/>
    </source>
</evidence>
<dbReference type="AlphaFoldDB" id="A0A423L197"/>
<name>A0A423L197_PSEFL</name>
<evidence type="ECO:0000313" key="4">
    <source>
        <dbReference type="Proteomes" id="UP000285757"/>
    </source>
</evidence>
<keyword evidence="1" id="KW-0472">Membrane</keyword>
<evidence type="ECO:0000259" key="2">
    <source>
        <dbReference type="Pfam" id="PF20455"/>
    </source>
</evidence>
<accession>A0A423L197</accession>
<feature type="transmembrane region" description="Helical" evidence="1">
    <location>
        <begin position="7"/>
        <end position="34"/>
    </location>
</feature>
<keyword evidence="1" id="KW-1133">Transmembrane helix</keyword>
<reference evidence="3 4" key="1">
    <citation type="submission" date="2016-10" db="EMBL/GenBank/DDBJ databases">
        <title>Comparative genome analysis of multiple Pseudomonas spp. focuses on biocontrol and plant growth promoting traits.</title>
        <authorList>
            <person name="Tao X.-Y."/>
            <person name="Taylor C.G."/>
        </authorList>
    </citation>
    <scope>NUCLEOTIDE SEQUENCE [LARGE SCALE GENOMIC DNA]</scope>
    <source>
        <strain evidence="3 4">24D3</strain>
    </source>
</reference>
<gene>
    <name evidence="3" type="ORF">BK671_24870</name>
</gene>
<feature type="domain" description="DUF6708" evidence="2">
    <location>
        <begin position="71"/>
        <end position="171"/>
    </location>
</feature>
<protein>
    <recommendedName>
        <fullName evidence="2">DUF6708 domain-containing protein</fullName>
    </recommendedName>
</protein>